<evidence type="ECO:0000313" key="2">
    <source>
        <dbReference type="EMBL" id="MFC3877465.1"/>
    </source>
</evidence>
<keyword evidence="3" id="KW-1185">Reference proteome</keyword>
<evidence type="ECO:0000313" key="3">
    <source>
        <dbReference type="Proteomes" id="UP001595812"/>
    </source>
</evidence>
<gene>
    <name evidence="2" type="ORF">ACFOSX_09500</name>
</gene>
<dbReference type="Proteomes" id="UP001595812">
    <property type="component" value="Unassembled WGS sequence"/>
</dbReference>
<dbReference type="RefSeq" id="WP_386099805.1">
    <property type="nucleotide sequence ID" value="NZ_JBHSAT010000004.1"/>
</dbReference>
<feature type="transmembrane region" description="Helical" evidence="1">
    <location>
        <begin position="106"/>
        <end position="128"/>
    </location>
</feature>
<keyword evidence="1" id="KW-0812">Transmembrane</keyword>
<name>A0ABV8AIJ7_9FLAO</name>
<sequence>MAKSKLSEFKEDYYFFTGKLSDINRQIAFAGIALIWVFKKGTNTEFQIDNALILPAILIVSALAFDMFQYIYQSVVWSIFYTRKNRRHKSEEKKIKSPEYLNYPSWVFFFIKVILVLIAYWKIFDYLLGKFLK</sequence>
<feature type="transmembrane region" description="Helical" evidence="1">
    <location>
        <begin position="51"/>
        <end position="72"/>
    </location>
</feature>
<evidence type="ECO:0008006" key="4">
    <source>
        <dbReference type="Google" id="ProtNLM"/>
    </source>
</evidence>
<dbReference type="EMBL" id="JBHSAT010000004">
    <property type="protein sequence ID" value="MFC3877465.1"/>
    <property type="molecule type" value="Genomic_DNA"/>
</dbReference>
<reference evidence="3" key="1">
    <citation type="journal article" date="2019" name="Int. J. Syst. Evol. Microbiol.">
        <title>The Global Catalogue of Microorganisms (GCM) 10K type strain sequencing project: providing services to taxonomists for standard genome sequencing and annotation.</title>
        <authorList>
            <consortium name="The Broad Institute Genomics Platform"/>
            <consortium name="The Broad Institute Genome Sequencing Center for Infectious Disease"/>
            <person name="Wu L."/>
            <person name="Ma J."/>
        </authorList>
    </citation>
    <scope>NUCLEOTIDE SEQUENCE [LARGE SCALE GENOMIC DNA]</scope>
    <source>
        <strain evidence="3">CECT 8979</strain>
    </source>
</reference>
<keyword evidence="1" id="KW-0472">Membrane</keyword>
<keyword evidence="1" id="KW-1133">Transmembrane helix</keyword>
<accession>A0ABV8AIJ7</accession>
<protein>
    <recommendedName>
        <fullName evidence="4">DUF5652 domain-containing protein</fullName>
    </recommendedName>
</protein>
<evidence type="ECO:0000256" key="1">
    <source>
        <dbReference type="SAM" id="Phobius"/>
    </source>
</evidence>
<organism evidence="2 3">
    <name type="scientific">Winogradskyella maritima</name>
    <dbReference type="NCBI Taxonomy" id="1517766"/>
    <lineage>
        <taxon>Bacteria</taxon>
        <taxon>Pseudomonadati</taxon>
        <taxon>Bacteroidota</taxon>
        <taxon>Flavobacteriia</taxon>
        <taxon>Flavobacteriales</taxon>
        <taxon>Flavobacteriaceae</taxon>
        <taxon>Winogradskyella</taxon>
    </lineage>
</organism>
<comment type="caution">
    <text evidence="2">The sequence shown here is derived from an EMBL/GenBank/DDBJ whole genome shotgun (WGS) entry which is preliminary data.</text>
</comment>
<proteinExistence type="predicted"/>